<sequence length="517" mass="58304">STAAFLQTNLLIHSVNALLVMSLLLLLLQRHFNRSSTLITLAAFAAAALWALHPIQVQAVSYIVQRMASLATLFTLLSVLSYLIARSSANTLVKAGAFLLCLLSLLAGVMSKELAWITPLLLLLAEYCVVRNRALPLFHSQLDRGILVLPIITAIILALLAITEVGALGRYFHSFYDIRDFSMEERLLTQPRVILFYLSQVFFPLPDRFSLEHDFALSSSLFNPVSTVMALLAIIAWSAIAIYLWRRPGQRVVSFLMLWLPVTLSVESSFIGLEMVFEHRMYLPLLSLAGLFAIALVYIVRRCHKARWPAVVFTTLLIIALLVATMQRVPEWQTTEALLINSTQHAPNSARSWSNLGRYYTNLGRYDEAKPAIERAMALAPENASVLEAMGTIRLFEGDPVEARKYLIAAYRTNKTGHSWLNNMAWLHLEEVARGMKPANFLDKALDFTYQARKLAPFETRYVRMSAVVLEKMGRCANAYQTWQQYLKLAITDAERVKTEAHLARHYRAAGDLCQLR</sequence>
<dbReference type="InterPro" id="IPR052346">
    <property type="entry name" value="O-mannosyl-transferase_TMTC"/>
</dbReference>
<dbReference type="GO" id="GO:0000030">
    <property type="term" value="F:mannosyltransferase activity"/>
    <property type="evidence" value="ECO:0007669"/>
    <property type="project" value="TreeGrafter"/>
</dbReference>
<dbReference type="AlphaFoldDB" id="A0A3B0ZIM6"/>
<dbReference type="EMBL" id="UOFP01000243">
    <property type="protein sequence ID" value="VAW88930.1"/>
    <property type="molecule type" value="Genomic_DNA"/>
</dbReference>
<protein>
    <submittedName>
        <fullName evidence="4">Uncharacterized protein</fullName>
    </submittedName>
</protein>
<dbReference type="InterPro" id="IPR011990">
    <property type="entry name" value="TPR-like_helical_dom_sf"/>
</dbReference>
<evidence type="ECO:0000256" key="3">
    <source>
        <dbReference type="SAM" id="Phobius"/>
    </source>
</evidence>
<feature type="transmembrane region" description="Helical" evidence="3">
    <location>
        <begin position="6"/>
        <end position="28"/>
    </location>
</feature>
<dbReference type="GO" id="GO:0005783">
    <property type="term" value="C:endoplasmic reticulum"/>
    <property type="evidence" value="ECO:0007669"/>
    <property type="project" value="TreeGrafter"/>
</dbReference>
<dbReference type="PANTHER" id="PTHR44227:SF3">
    <property type="entry name" value="PROTEIN O-MANNOSYL-TRANSFERASE TMTC4"/>
    <property type="match status" value="1"/>
</dbReference>
<dbReference type="GO" id="GO:0035269">
    <property type="term" value="P:protein O-linked glycosylation via mannose"/>
    <property type="evidence" value="ECO:0007669"/>
    <property type="project" value="TreeGrafter"/>
</dbReference>
<feature type="transmembrane region" description="Helical" evidence="3">
    <location>
        <begin position="67"/>
        <end position="85"/>
    </location>
</feature>
<evidence type="ECO:0000256" key="1">
    <source>
        <dbReference type="ARBA" id="ARBA00022737"/>
    </source>
</evidence>
<dbReference type="SMART" id="SM00028">
    <property type="entry name" value="TPR"/>
    <property type="match status" value="1"/>
</dbReference>
<dbReference type="PANTHER" id="PTHR44227">
    <property type="match status" value="1"/>
</dbReference>
<dbReference type="InterPro" id="IPR019734">
    <property type="entry name" value="TPR_rpt"/>
</dbReference>
<dbReference type="PROSITE" id="PS50293">
    <property type="entry name" value="TPR_REGION"/>
    <property type="match status" value="1"/>
</dbReference>
<feature type="transmembrane region" description="Helical" evidence="3">
    <location>
        <begin position="281"/>
        <end position="300"/>
    </location>
</feature>
<dbReference type="Gene3D" id="1.25.40.10">
    <property type="entry name" value="Tetratricopeptide repeat domain"/>
    <property type="match status" value="1"/>
</dbReference>
<feature type="transmembrane region" description="Helical" evidence="3">
    <location>
        <begin position="307"/>
        <end position="326"/>
    </location>
</feature>
<feature type="transmembrane region" description="Helical" evidence="3">
    <location>
        <begin position="97"/>
        <end position="125"/>
    </location>
</feature>
<keyword evidence="1" id="KW-0677">Repeat</keyword>
<reference evidence="4" key="1">
    <citation type="submission" date="2018-06" db="EMBL/GenBank/DDBJ databases">
        <authorList>
            <person name="Zhirakovskaya E."/>
        </authorList>
    </citation>
    <scope>NUCLEOTIDE SEQUENCE</scope>
</reference>
<feature type="transmembrane region" description="Helical" evidence="3">
    <location>
        <begin position="35"/>
        <end position="55"/>
    </location>
</feature>
<feature type="non-terminal residue" evidence="4">
    <location>
        <position position="1"/>
    </location>
</feature>
<evidence type="ECO:0000313" key="4">
    <source>
        <dbReference type="EMBL" id="VAW88930.1"/>
    </source>
</evidence>
<keyword evidence="3" id="KW-0812">Transmembrane</keyword>
<gene>
    <name evidence="4" type="ORF">MNBD_GAMMA18-1602</name>
</gene>
<evidence type="ECO:0000256" key="2">
    <source>
        <dbReference type="ARBA" id="ARBA00022803"/>
    </source>
</evidence>
<dbReference type="SUPFAM" id="SSF48452">
    <property type="entry name" value="TPR-like"/>
    <property type="match status" value="1"/>
</dbReference>
<feature type="transmembrane region" description="Helical" evidence="3">
    <location>
        <begin position="225"/>
        <end position="245"/>
    </location>
</feature>
<dbReference type="PROSITE" id="PS50005">
    <property type="entry name" value="TPR"/>
    <property type="match status" value="1"/>
</dbReference>
<proteinExistence type="predicted"/>
<feature type="transmembrane region" description="Helical" evidence="3">
    <location>
        <begin position="145"/>
        <end position="167"/>
    </location>
</feature>
<keyword evidence="2" id="KW-0802">TPR repeat</keyword>
<dbReference type="GO" id="GO:0030968">
    <property type="term" value="P:endoplasmic reticulum unfolded protein response"/>
    <property type="evidence" value="ECO:0007669"/>
    <property type="project" value="TreeGrafter"/>
</dbReference>
<dbReference type="Pfam" id="PF13181">
    <property type="entry name" value="TPR_8"/>
    <property type="match status" value="1"/>
</dbReference>
<feature type="transmembrane region" description="Helical" evidence="3">
    <location>
        <begin position="252"/>
        <end position="275"/>
    </location>
</feature>
<keyword evidence="3" id="KW-1133">Transmembrane helix</keyword>
<name>A0A3B0ZIM6_9ZZZZ</name>
<accession>A0A3B0ZIM6</accession>
<keyword evidence="3" id="KW-0472">Membrane</keyword>
<organism evidence="4">
    <name type="scientific">hydrothermal vent metagenome</name>
    <dbReference type="NCBI Taxonomy" id="652676"/>
    <lineage>
        <taxon>unclassified sequences</taxon>
        <taxon>metagenomes</taxon>
        <taxon>ecological metagenomes</taxon>
    </lineage>
</organism>